<accession>A0A1X7GRP9</accession>
<keyword evidence="3" id="KW-1185">Reference proteome</keyword>
<dbReference type="GO" id="GO:0008168">
    <property type="term" value="F:methyltransferase activity"/>
    <property type="evidence" value="ECO:0007669"/>
    <property type="project" value="UniProtKB-KW"/>
</dbReference>
<keyword evidence="2" id="KW-0808">Transferase</keyword>
<dbReference type="NCBIfam" id="TIGR01444">
    <property type="entry name" value="fkbM_fam"/>
    <property type="match status" value="1"/>
</dbReference>
<proteinExistence type="predicted"/>
<dbReference type="GO" id="GO:0032259">
    <property type="term" value="P:methylation"/>
    <property type="evidence" value="ECO:0007669"/>
    <property type="project" value="UniProtKB-KW"/>
</dbReference>
<evidence type="ECO:0000313" key="2">
    <source>
        <dbReference type="EMBL" id="SMF73705.1"/>
    </source>
</evidence>
<sequence length="234" mass="26555">MRKLWRSLRKRILYVVNPSTIRIDGIRLAVRKGDIPPGVRAALFRGLYENAERNLLLQVLKPGMKTLEIGTGVGFISLLATRICGEGNVLSYEANGTLEKIIRRNYELNGLRPNLRMRAVTPDGQPVTFFRNENIISSSVYDRKTEAEKVTVQSDAFAAIISEFDPVVLIMDVEGAEIELFQISDFRNLRHMIVELHPHIVGQDKITALVERLDKAGFAMRAKDRKTVYFQRSV</sequence>
<dbReference type="OrthoDB" id="456767at2"/>
<protein>
    <submittedName>
        <fullName evidence="2">Methyltransferase, FkbM family</fullName>
    </submittedName>
</protein>
<dbReference type="EMBL" id="FXAF01000011">
    <property type="protein sequence ID" value="SMF73705.1"/>
    <property type="molecule type" value="Genomic_DNA"/>
</dbReference>
<reference evidence="3" key="1">
    <citation type="submission" date="2017-04" db="EMBL/GenBank/DDBJ databases">
        <authorList>
            <person name="Varghese N."/>
            <person name="Submissions S."/>
        </authorList>
    </citation>
    <scope>NUCLEOTIDE SEQUENCE [LARGE SCALE GENOMIC DNA]</scope>
    <source>
        <strain evidence="3">B4P</strain>
    </source>
</reference>
<name>A0A1X7GRP9_9HYPH</name>
<dbReference type="InterPro" id="IPR006342">
    <property type="entry name" value="FkbM_mtfrase"/>
</dbReference>
<dbReference type="Gene3D" id="3.40.50.150">
    <property type="entry name" value="Vaccinia Virus protein VP39"/>
    <property type="match status" value="1"/>
</dbReference>
<gene>
    <name evidence="2" type="ORF">SAMN02982989_4298</name>
</gene>
<feature type="domain" description="Methyltransferase FkbM" evidence="1">
    <location>
        <begin position="87"/>
        <end position="218"/>
    </location>
</feature>
<dbReference type="STRING" id="464029.SAMN02982989_4298"/>
<dbReference type="RefSeq" id="WP_085424888.1">
    <property type="nucleotide sequence ID" value="NZ_FXAF01000011.1"/>
</dbReference>
<dbReference type="InterPro" id="IPR029063">
    <property type="entry name" value="SAM-dependent_MTases_sf"/>
</dbReference>
<dbReference type="Proteomes" id="UP000192903">
    <property type="component" value="Unassembled WGS sequence"/>
</dbReference>
<evidence type="ECO:0000259" key="1">
    <source>
        <dbReference type="Pfam" id="PF05050"/>
    </source>
</evidence>
<dbReference type="AlphaFoldDB" id="A0A1X7GRP9"/>
<evidence type="ECO:0000313" key="3">
    <source>
        <dbReference type="Proteomes" id="UP000192903"/>
    </source>
</evidence>
<dbReference type="SUPFAM" id="SSF53335">
    <property type="entry name" value="S-adenosyl-L-methionine-dependent methyltransferases"/>
    <property type="match status" value="1"/>
</dbReference>
<dbReference type="Pfam" id="PF05050">
    <property type="entry name" value="Methyltransf_21"/>
    <property type="match status" value="1"/>
</dbReference>
<organism evidence="2 3">
    <name type="scientific">Xaviernesmea oryzae</name>
    <dbReference type="NCBI Taxonomy" id="464029"/>
    <lineage>
        <taxon>Bacteria</taxon>
        <taxon>Pseudomonadati</taxon>
        <taxon>Pseudomonadota</taxon>
        <taxon>Alphaproteobacteria</taxon>
        <taxon>Hyphomicrobiales</taxon>
        <taxon>Rhizobiaceae</taxon>
        <taxon>Rhizobium/Agrobacterium group</taxon>
        <taxon>Xaviernesmea</taxon>
    </lineage>
</organism>
<keyword evidence="2" id="KW-0489">Methyltransferase</keyword>